<evidence type="ECO:0000313" key="3">
    <source>
        <dbReference type="Proteomes" id="UP000663836"/>
    </source>
</evidence>
<dbReference type="Proteomes" id="UP000663864">
    <property type="component" value="Unassembled WGS sequence"/>
</dbReference>
<gene>
    <name evidence="2" type="ORF">JBS370_LOCUS26527</name>
    <name evidence="1" type="ORF">ZHD862_LOCUS12927</name>
</gene>
<dbReference type="Proteomes" id="UP000663836">
    <property type="component" value="Unassembled WGS sequence"/>
</dbReference>
<protein>
    <submittedName>
        <fullName evidence="2">Uncharacterized protein</fullName>
    </submittedName>
</protein>
<organism evidence="2 3">
    <name type="scientific">Rotaria sordida</name>
    <dbReference type="NCBI Taxonomy" id="392033"/>
    <lineage>
        <taxon>Eukaryota</taxon>
        <taxon>Metazoa</taxon>
        <taxon>Spiralia</taxon>
        <taxon>Gnathifera</taxon>
        <taxon>Rotifera</taxon>
        <taxon>Eurotatoria</taxon>
        <taxon>Bdelloidea</taxon>
        <taxon>Philodinida</taxon>
        <taxon>Philodinidae</taxon>
        <taxon>Rotaria</taxon>
    </lineage>
</organism>
<dbReference type="EMBL" id="CAJOBD010004706">
    <property type="protein sequence ID" value="CAF4005489.1"/>
    <property type="molecule type" value="Genomic_DNA"/>
</dbReference>
<sequence>MEKLDIVSFGFMKTTFVSIVSSGCDDRNQCFNNSTSSRQTLLNITRQNKIINYLGFLLQSHSLFYCSVPKVATRTLLKFITYLHIRDD</sequence>
<evidence type="ECO:0000313" key="2">
    <source>
        <dbReference type="EMBL" id="CAF4005489.1"/>
    </source>
</evidence>
<accession>A0A819P0Q5</accession>
<dbReference type="EMBL" id="CAJNOT010000519">
    <property type="protein sequence ID" value="CAF1008855.1"/>
    <property type="molecule type" value="Genomic_DNA"/>
</dbReference>
<evidence type="ECO:0000313" key="1">
    <source>
        <dbReference type="EMBL" id="CAF1008855.1"/>
    </source>
</evidence>
<proteinExistence type="predicted"/>
<dbReference type="PROSITE" id="PS51257">
    <property type="entry name" value="PROKAR_LIPOPROTEIN"/>
    <property type="match status" value="1"/>
</dbReference>
<reference evidence="2" key="1">
    <citation type="submission" date="2021-02" db="EMBL/GenBank/DDBJ databases">
        <authorList>
            <person name="Nowell W R."/>
        </authorList>
    </citation>
    <scope>NUCLEOTIDE SEQUENCE</scope>
</reference>
<dbReference type="AlphaFoldDB" id="A0A819P0Q5"/>
<comment type="caution">
    <text evidence="2">The sequence shown here is derived from an EMBL/GenBank/DDBJ whole genome shotgun (WGS) entry which is preliminary data.</text>
</comment>
<name>A0A819P0Q5_9BILA</name>